<keyword evidence="5" id="KW-0804">Transcription</keyword>
<evidence type="ECO:0000256" key="3">
    <source>
        <dbReference type="ARBA" id="ARBA00022679"/>
    </source>
</evidence>
<reference evidence="8 9" key="1">
    <citation type="journal article" date="2013" name="BMC Genomics">
        <title>Genome sequencing and comparative genomics of honey bee microsporidia, Nosema apis reveal novel insights into host-parasite interactions.</title>
        <authorList>
            <person name="Chen Yp."/>
            <person name="Pettis J.S."/>
            <person name="Zhao Y."/>
            <person name="Liu X."/>
            <person name="Tallon L.J."/>
            <person name="Sadzewicz L.D."/>
            <person name="Li R."/>
            <person name="Zheng H."/>
            <person name="Huang S."/>
            <person name="Zhang X."/>
            <person name="Hamilton M.C."/>
            <person name="Pernal S.F."/>
            <person name="Melathopoulos A.P."/>
            <person name="Yan X."/>
            <person name="Evans J.D."/>
        </authorList>
    </citation>
    <scope>NUCLEOTIDE SEQUENCE [LARGE SCALE GENOMIC DNA]</scope>
    <source>
        <strain evidence="8 9">BRL 01</strain>
    </source>
</reference>
<dbReference type="GO" id="GO:0000428">
    <property type="term" value="C:DNA-directed RNA polymerase complex"/>
    <property type="evidence" value="ECO:0007669"/>
    <property type="project" value="UniProtKB-KW"/>
</dbReference>
<dbReference type="HOGENOM" id="CLU_1441437_0_0_1"/>
<evidence type="ECO:0000256" key="1">
    <source>
        <dbReference type="ARBA" id="ARBA00012418"/>
    </source>
</evidence>
<keyword evidence="9" id="KW-1185">Reference proteome</keyword>
<evidence type="ECO:0000259" key="7">
    <source>
        <dbReference type="Pfam" id="PF04998"/>
    </source>
</evidence>
<evidence type="ECO:0000313" key="8">
    <source>
        <dbReference type="EMBL" id="EQB61165.1"/>
    </source>
</evidence>
<proteinExistence type="predicted"/>
<dbReference type="VEuPathDB" id="MicrosporidiaDB:NAPIS_ORF01266"/>
<keyword evidence="3" id="KW-0808">Transferase</keyword>
<comment type="catalytic activity">
    <reaction evidence="6">
        <text>RNA(n) + a ribonucleoside 5'-triphosphate = RNA(n+1) + diphosphate</text>
        <dbReference type="Rhea" id="RHEA:21248"/>
        <dbReference type="Rhea" id="RHEA-COMP:14527"/>
        <dbReference type="Rhea" id="RHEA-COMP:17342"/>
        <dbReference type="ChEBI" id="CHEBI:33019"/>
        <dbReference type="ChEBI" id="CHEBI:61557"/>
        <dbReference type="ChEBI" id="CHEBI:140395"/>
        <dbReference type="EC" id="2.7.7.6"/>
    </reaction>
</comment>
<protein>
    <recommendedName>
        <fullName evidence="1">DNA-directed RNA polymerase</fullName>
        <ecNumber evidence="1">2.7.7.6</ecNumber>
    </recommendedName>
</protein>
<dbReference type="OrthoDB" id="2194298at2759"/>
<sequence length="188" mass="21249">MLIPVIESILPKIVIRETRNISKTTISENNTIFEGSDFLSLIDLLKIEDGKYIDPLEFFDIYKSTSNDIYSISNFLGIEAARESIINEIISVFDAYGIEIDIRHLMLIADYMTRNGEYVPFNRTGLNYCNSPLQKMSFESCFTNLKKASEFHVSDDLSNPSASLTVGTPVKVGTNTFEILYNMDSQTV</sequence>
<evidence type="ECO:0000256" key="2">
    <source>
        <dbReference type="ARBA" id="ARBA00022478"/>
    </source>
</evidence>
<dbReference type="GO" id="GO:0003899">
    <property type="term" value="F:DNA-directed RNA polymerase activity"/>
    <property type="evidence" value="ECO:0007669"/>
    <property type="project" value="UniProtKB-EC"/>
</dbReference>
<dbReference type="InterPro" id="IPR045867">
    <property type="entry name" value="DNA-dir_RpoC_beta_prime"/>
</dbReference>
<organism evidence="8 9">
    <name type="scientific">Vairimorpha apis BRL 01</name>
    <dbReference type="NCBI Taxonomy" id="1037528"/>
    <lineage>
        <taxon>Eukaryota</taxon>
        <taxon>Fungi</taxon>
        <taxon>Fungi incertae sedis</taxon>
        <taxon>Microsporidia</taxon>
        <taxon>Nosematidae</taxon>
        <taxon>Vairimorpha</taxon>
    </lineage>
</organism>
<dbReference type="Proteomes" id="UP000053780">
    <property type="component" value="Unassembled WGS sequence"/>
</dbReference>
<dbReference type="GO" id="GO:0003677">
    <property type="term" value="F:DNA binding"/>
    <property type="evidence" value="ECO:0007669"/>
    <property type="project" value="InterPro"/>
</dbReference>
<evidence type="ECO:0000256" key="4">
    <source>
        <dbReference type="ARBA" id="ARBA00022695"/>
    </source>
</evidence>
<dbReference type="AlphaFoldDB" id="T0MJN8"/>
<keyword evidence="4" id="KW-0548">Nucleotidyltransferase</keyword>
<keyword evidence="2 8" id="KW-0240">DNA-directed RNA polymerase</keyword>
<dbReference type="PANTHER" id="PTHR19376:SF32">
    <property type="entry name" value="DNA-DIRECTED RNA POLYMERASE III SUBUNIT RPC1"/>
    <property type="match status" value="1"/>
</dbReference>
<dbReference type="Pfam" id="PF04998">
    <property type="entry name" value="RNA_pol_Rpb1_5"/>
    <property type="match status" value="1"/>
</dbReference>
<evidence type="ECO:0000256" key="6">
    <source>
        <dbReference type="ARBA" id="ARBA00048552"/>
    </source>
</evidence>
<dbReference type="SUPFAM" id="SSF64484">
    <property type="entry name" value="beta and beta-prime subunits of DNA dependent RNA-polymerase"/>
    <property type="match status" value="1"/>
</dbReference>
<gene>
    <name evidence="8" type="ORF">NAPIS_ORF01266</name>
</gene>
<name>T0MJN8_9MICR</name>
<dbReference type="InterPro" id="IPR007081">
    <property type="entry name" value="RNA_pol_Rpb1_5"/>
</dbReference>
<dbReference type="PANTHER" id="PTHR19376">
    <property type="entry name" value="DNA-DIRECTED RNA POLYMERASE"/>
    <property type="match status" value="1"/>
</dbReference>
<dbReference type="EMBL" id="KE647168">
    <property type="protein sequence ID" value="EQB61165.1"/>
    <property type="molecule type" value="Genomic_DNA"/>
</dbReference>
<evidence type="ECO:0000256" key="5">
    <source>
        <dbReference type="ARBA" id="ARBA00023163"/>
    </source>
</evidence>
<dbReference type="GO" id="GO:0006351">
    <property type="term" value="P:DNA-templated transcription"/>
    <property type="evidence" value="ECO:0007669"/>
    <property type="project" value="InterPro"/>
</dbReference>
<dbReference type="EC" id="2.7.7.6" evidence="1"/>
<feature type="domain" description="RNA polymerase Rpb1" evidence="7">
    <location>
        <begin position="47"/>
        <end position="131"/>
    </location>
</feature>
<accession>T0MJN8</accession>
<evidence type="ECO:0000313" key="9">
    <source>
        <dbReference type="Proteomes" id="UP000053780"/>
    </source>
</evidence>